<comment type="caution">
    <text evidence="1">The sequence shown here is derived from an EMBL/GenBank/DDBJ whole genome shotgun (WGS) entry which is preliminary data.</text>
</comment>
<dbReference type="InterPro" id="IPR051922">
    <property type="entry name" value="Bact_Sporulation_Assoc"/>
</dbReference>
<evidence type="ECO:0000313" key="1">
    <source>
        <dbReference type="EMBL" id="NEZ46974.1"/>
    </source>
</evidence>
<dbReference type="InterPro" id="IPR018247">
    <property type="entry name" value="EF_Hand_1_Ca_BS"/>
</dbReference>
<proteinExistence type="predicted"/>
<dbReference type="Gene3D" id="3.40.50.12090">
    <property type="match status" value="3"/>
</dbReference>
<dbReference type="EMBL" id="SXDP01000004">
    <property type="protein sequence ID" value="NEZ46974.1"/>
    <property type="molecule type" value="Genomic_DNA"/>
</dbReference>
<name>A0A6M0R9M8_9CLOT</name>
<gene>
    <name evidence="1" type="ORF">FDF74_07080</name>
</gene>
<dbReference type="InterPro" id="IPR007253">
    <property type="entry name" value="Cell_wall-bd_2"/>
</dbReference>
<reference evidence="1 2" key="1">
    <citation type="submission" date="2019-04" db="EMBL/GenBank/DDBJ databases">
        <title>Genome sequencing of Clostridium botulinum Groups I-IV and Clostridium butyricum.</title>
        <authorList>
            <person name="Brunt J."/>
            <person name="Van Vliet A.H.M."/>
            <person name="Stringer S.C."/>
            <person name="Carter A.T."/>
            <person name="Peck M.W."/>
        </authorList>
    </citation>
    <scope>NUCLEOTIDE SEQUENCE [LARGE SCALE GENOMIC DNA]</scope>
    <source>
        <strain evidence="1 2">IFR 18/094</strain>
    </source>
</reference>
<keyword evidence="2" id="KW-1185">Reference proteome</keyword>
<protein>
    <submittedName>
        <fullName evidence="1">Cell wall-binding repeat-containing protein</fullName>
    </submittedName>
</protein>
<sequence length="489" mass="54728">MEGISMLKNKKKLIGILLSSFLLITFYGSVSHNVYAKENIGKISPEYNFKSNPNIKVQRLGGKDRFETSQKICEQFAKEHISNVIIANGNNFPDALTGSVLSKKLNAPILLVDKTLNGSKNSIKYIESNLSKDGTIFILGSKDVVEDEFISYFNKKGYKNIKRLGGNDRFDTNKIIVDNMKVEKGTPVVIVTGENFPDALSVSSVAAIKGYPILMSKKNSLPEIMKDTIKDIQPSKVFLIGSEGVLGDNIVNEVNNLVPEIQSKNILRLYGEDRYETSLNIFKYFKNELDNKYAVIAIGSNFPDALSGGALASKLKAPILLTDGSNILTQKKYIDENKISNMILLGSKFCIGEGVENILRGKEEHLFYIEGTYEKDRMKYIEGRMDKFITNVDEALEYQNILGSISVPNYNGEYFLEDGGVDTPISDKIKLTVSDSAIIKTLAFDNDGNKIITKVDFGKFTNNYKNKRPIYRIKIKNGLVTEIEQQYRP</sequence>
<dbReference type="AlphaFoldDB" id="A0A6M0R9M8"/>
<dbReference type="OrthoDB" id="1935856at2"/>
<evidence type="ECO:0000313" key="2">
    <source>
        <dbReference type="Proteomes" id="UP000473885"/>
    </source>
</evidence>
<accession>A0A6M0R9M8</accession>
<dbReference type="PANTHER" id="PTHR30032">
    <property type="entry name" value="N-ACETYLMURAMOYL-L-ALANINE AMIDASE-RELATED"/>
    <property type="match status" value="1"/>
</dbReference>
<dbReference type="Pfam" id="PF04122">
    <property type="entry name" value="CW_binding_2"/>
    <property type="match status" value="3"/>
</dbReference>
<dbReference type="PANTHER" id="PTHR30032:SF8">
    <property type="entry name" value="GERMINATION-SPECIFIC N-ACETYLMURAMOYL-L-ALANINE AMIDASE"/>
    <property type="match status" value="1"/>
</dbReference>
<organism evidence="1 2">
    <name type="scientific">Clostridium niameyense</name>
    <dbReference type="NCBI Taxonomy" id="1622073"/>
    <lineage>
        <taxon>Bacteria</taxon>
        <taxon>Bacillati</taxon>
        <taxon>Bacillota</taxon>
        <taxon>Clostridia</taxon>
        <taxon>Eubacteriales</taxon>
        <taxon>Clostridiaceae</taxon>
        <taxon>Clostridium</taxon>
    </lineage>
</organism>
<dbReference type="Proteomes" id="UP000473885">
    <property type="component" value="Unassembled WGS sequence"/>
</dbReference>
<dbReference type="PROSITE" id="PS00018">
    <property type="entry name" value="EF_HAND_1"/>
    <property type="match status" value="1"/>
</dbReference>